<accession>A0A068UH96</accession>
<evidence type="ECO:0000313" key="3">
    <source>
        <dbReference type="Proteomes" id="UP000295252"/>
    </source>
</evidence>
<name>A0A068UH96_COFCA</name>
<dbReference type="Proteomes" id="UP000295252">
    <property type="component" value="Chromosome I"/>
</dbReference>
<keyword evidence="1" id="KW-0472">Membrane</keyword>
<organism evidence="2 3">
    <name type="scientific">Coffea canephora</name>
    <name type="common">Robusta coffee</name>
    <dbReference type="NCBI Taxonomy" id="49390"/>
    <lineage>
        <taxon>Eukaryota</taxon>
        <taxon>Viridiplantae</taxon>
        <taxon>Streptophyta</taxon>
        <taxon>Embryophyta</taxon>
        <taxon>Tracheophyta</taxon>
        <taxon>Spermatophyta</taxon>
        <taxon>Magnoliopsida</taxon>
        <taxon>eudicotyledons</taxon>
        <taxon>Gunneridae</taxon>
        <taxon>Pentapetalae</taxon>
        <taxon>asterids</taxon>
        <taxon>lamiids</taxon>
        <taxon>Gentianales</taxon>
        <taxon>Rubiaceae</taxon>
        <taxon>Ixoroideae</taxon>
        <taxon>Gardenieae complex</taxon>
        <taxon>Bertiereae - Coffeeae clade</taxon>
        <taxon>Coffeeae</taxon>
        <taxon>Coffea</taxon>
    </lineage>
</organism>
<evidence type="ECO:0000313" key="2">
    <source>
        <dbReference type="EMBL" id="CDP07018.1"/>
    </source>
</evidence>
<proteinExistence type="predicted"/>
<dbReference type="AlphaFoldDB" id="A0A068UH96"/>
<protein>
    <submittedName>
        <fullName evidence="2">Uncharacterized protein</fullName>
    </submittedName>
</protein>
<evidence type="ECO:0000256" key="1">
    <source>
        <dbReference type="SAM" id="Phobius"/>
    </source>
</evidence>
<reference evidence="3" key="1">
    <citation type="journal article" date="2014" name="Science">
        <title>The coffee genome provides insight into the convergent evolution of caffeine biosynthesis.</title>
        <authorList>
            <person name="Denoeud F."/>
            <person name="Carretero-Paulet L."/>
            <person name="Dereeper A."/>
            <person name="Droc G."/>
            <person name="Guyot R."/>
            <person name="Pietrella M."/>
            <person name="Zheng C."/>
            <person name="Alberti A."/>
            <person name="Anthony F."/>
            <person name="Aprea G."/>
            <person name="Aury J.M."/>
            <person name="Bento P."/>
            <person name="Bernard M."/>
            <person name="Bocs S."/>
            <person name="Campa C."/>
            <person name="Cenci A."/>
            <person name="Combes M.C."/>
            <person name="Crouzillat D."/>
            <person name="Da Silva C."/>
            <person name="Daddiego L."/>
            <person name="De Bellis F."/>
            <person name="Dussert S."/>
            <person name="Garsmeur O."/>
            <person name="Gayraud T."/>
            <person name="Guignon V."/>
            <person name="Jahn K."/>
            <person name="Jamilloux V."/>
            <person name="Joet T."/>
            <person name="Labadie K."/>
            <person name="Lan T."/>
            <person name="Leclercq J."/>
            <person name="Lepelley M."/>
            <person name="Leroy T."/>
            <person name="Li L.T."/>
            <person name="Librado P."/>
            <person name="Lopez L."/>
            <person name="Munoz A."/>
            <person name="Noel B."/>
            <person name="Pallavicini A."/>
            <person name="Perrotta G."/>
            <person name="Poncet V."/>
            <person name="Pot D."/>
            <person name="Priyono X."/>
            <person name="Rigoreau M."/>
            <person name="Rouard M."/>
            <person name="Rozas J."/>
            <person name="Tranchant-Dubreuil C."/>
            <person name="VanBuren R."/>
            <person name="Zhang Q."/>
            <person name="Andrade A.C."/>
            <person name="Argout X."/>
            <person name="Bertrand B."/>
            <person name="de Kochko A."/>
            <person name="Graziosi G."/>
            <person name="Henry R.J."/>
            <person name="Jayarama X."/>
            <person name="Ming R."/>
            <person name="Nagai C."/>
            <person name="Rounsley S."/>
            <person name="Sankoff D."/>
            <person name="Giuliano G."/>
            <person name="Albert V.A."/>
            <person name="Wincker P."/>
            <person name="Lashermes P."/>
        </authorList>
    </citation>
    <scope>NUCLEOTIDE SEQUENCE [LARGE SCALE GENOMIC DNA]</scope>
    <source>
        <strain evidence="3">cv. DH200-94</strain>
    </source>
</reference>
<dbReference type="Gramene" id="CDP07018">
    <property type="protein sequence ID" value="CDP07018"/>
    <property type="gene ID" value="GSCOC_T00024100001"/>
</dbReference>
<gene>
    <name evidence="2" type="ORF">GSCOC_T00024100001</name>
</gene>
<sequence>MISSTTSCFWLVRCIFGSVLYSLYFFISLYLSKKLKPIAYEWHILVIYMVGQCRFAVGQTNPNEQLWHYESPPSDMDNLNPT</sequence>
<keyword evidence="1" id="KW-1133">Transmembrane helix</keyword>
<dbReference type="EMBL" id="HG739108">
    <property type="protein sequence ID" value="CDP07018.1"/>
    <property type="molecule type" value="Genomic_DNA"/>
</dbReference>
<keyword evidence="1" id="KW-0812">Transmembrane</keyword>
<keyword evidence="3" id="KW-1185">Reference proteome</keyword>
<dbReference type="InParanoid" id="A0A068UH96"/>
<feature type="transmembrane region" description="Helical" evidence="1">
    <location>
        <begin position="7"/>
        <end position="27"/>
    </location>
</feature>